<dbReference type="eggNOG" id="COG0564">
    <property type="taxonomic scope" value="Bacteria"/>
</dbReference>
<name>Q057H9_BUCCC</name>
<dbReference type="SMART" id="SM00363">
    <property type="entry name" value="S4"/>
    <property type="match status" value="1"/>
</dbReference>
<protein>
    <recommendedName>
        <fullName evidence="6">Pseudouridine synthase</fullName>
        <ecNumber evidence="6">5.4.99.-</ecNumber>
    </recommendedName>
</protein>
<dbReference type="HOGENOM" id="CLU_2951298_0_0_6"/>
<organism evidence="8 9">
    <name type="scientific">Buchnera aphidicola subsp. Cinara cedri (strain Cc)</name>
    <dbReference type="NCBI Taxonomy" id="372461"/>
    <lineage>
        <taxon>Bacteria</taxon>
        <taxon>Pseudomonadati</taxon>
        <taxon>Pseudomonadota</taxon>
        <taxon>Gammaproteobacteria</taxon>
        <taxon>Enterobacterales</taxon>
        <taxon>Erwiniaceae</taxon>
        <taxon>Buchnera</taxon>
    </lineage>
</organism>
<keyword evidence="2 6" id="KW-0413">Isomerase</keyword>
<accession>Q057H9</accession>
<evidence type="ECO:0000313" key="8">
    <source>
        <dbReference type="EMBL" id="ABJ90720.1"/>
    </source>
</evidence>
<dbReference type="Pfam" id="PF01479">
    <property type="entry name" value="S4"/>
    <property type="match status" value="1"/>
</dbReference>
<dbReference type="PROSITE" id="PS01129">
    <property type="entry name" value="PSI_RLU"/>
    <property type="match status" value="1"/>
</dbReference>
<dbReference type="PROSITE" id="PS50889">
    <property type="entry name" value="S4"/>
    <property type="match status" value="1"/>
</dbReference>
<dbReference type="EC" id="5.4.99.-" evidence="6"/>
<dbReference type="Gene3D" id="3.30.2350.10">
    <property type="entry name" value="Pseudouridine synthase"/>
    <property type="match status" value="1"/>
</dbReference>
<dbReference type="PANTHER" id="PTHR21600">
    <property type="entry name" value="MITOCHONDRIAL RNA PSEUDOURIDINE SYNTHASE"/>
    <property type="match status" value="1"/>
</dbReference>
<dbReference type="InterPro" id="IPR006225">
    <property type="entry name" value="PsdUridine_synth_RluC/D"/>
</dbReference>
<dbReference type="InterPro" id="IPR036986">
    <property type="entry name" value="S4_RNA-bd_sf"/>
</dbReference>
<dbReference type="InterPro" id="IPR050188">
    <property type="entry name" value="RluA_PseudoU_synthase"/>
</dbReference>
<dbReference type="InterPro" id="IPR020103">
    <property type="entry name" value="PsdUridine_synth_cat_dom_sf"/>
</dbReference>
<dbReference type="Pfam" id="PF00849">
    <property type="entry name" value="PseudoU_synth_2"/>
    <property type="match status" value="1"/>
</dbReference>
<comment type="similarity">
    <text evidence="1 6">Belongs to the pseudouridine synthase RluA family.</text>
</comment>
<gene>
    <name evidence="8" type="primary">rluD</name>
    <name evidence="8" type="ordered locus">BCc_253</name>
</gene>
<evidence type="ECO:0000256" key="5">
    <source>
        <dbReference type="PROSITE-ProRule" id="PRU00182"/>
    </source>
</evidence>
<dbReference type="SUPFAM" id="SSF55174">
    <property type="entry name" value="Alpha-L RNA-binding motif"/>
    <property type="match status" value="1"/>
</dbReference>
<dbReference type="NCBIfam" id="TIGR00005">
    <property type="entry name" value="rluA_subfam"/>
    <property type="match status" value="1"/>
</dbReference>
<comment type="catalytic activity">
    <reaction evidence="6">
        <text>a uridine in RNA = a pseudouridine in RNA</text>
        <dbReference type="Rhea" id="RHEA:48348"/>
        <dbReference type="Rhea" id="RHEA-COMP:12068"/>
        <dbReference type="Rhea" id="RHEA-COMP:12069"/>
        <dbReference type="ChEBI" id="CHEBI:65314"/>
        <dbReference type="ChEBI" id="CHEBI:65315"/>
    </reaction>
</comment>
<evidence type="ECO:0000259" key="7">
    <source>
        <dbReference type="SMART" id="SM00363"/>
    </source>
</evidence>
<keyword evidence="9" id="KW-1185">Reference proteome</keyword>
<dbReference type="EMBL" id="CP000263">
    <property type="protein sequence ID" value="ABJ90720.1"/>
    <property type="molecule type" value="Genomic_DNA"/>
</dbReference>
<evidence type="ECO:0000256" key="2">
    <source>
        <dbReference type="ARBA" id="ARBA00023235"/>
    </source>
</evidence>
<dbReference type="InterPro" id="IPR006145">
    <property type="entry name" value="PsdUridine_synth_RsuA/RluA"/>
</dbReference>
<comment type="catalytic activity">
    <reaction evidence="3">
        <text>uridine(1911/1915/1917) in 23S rRNA = pseudouridine(1911/1915/1917) in 23S rRNA</text>
        <dbReference type="Rhea" id="RHEA:42524"/>
        <dbReference type="Rhea" id="RHEA-COMP:10097"/>
        <dbReference type="Rhea" id="RHEA-COMP:10098"/>
        <dbReference type="ChEBI" id="CHEBI:65314"/>
        <dbReference type="ChEBI" id="CHEBI:65315"/>
        <dbReference type="EC" id="5.4.99.23"/>
    </reaction>
</comment>
<dbReference type="Gene3D" id="3.10.290.10">
    <property type="entry name" value="RNA-binding S4 domain"/>
    <property type="match status" value="1"/>
</dbReference>
<keyword evidence="8" id="KW-0456">Lyase</keyword>
<evidence type="ECO:0000313" key="9">
    <source>
        <dbReference type="Proteomes" id="UP000000669"/>
    </source>
</evidence>
<dbReference type="AlphaFoldDB" id="Q057H9"/>
<feature type="active site" evidence="4">
    <location>
        <position position="141"/>
    </location>
</feature>
<proteinExistence type="inferred from homology"/>
<comment type="function">
    <text evidence="6">Responsible for synthesis of pseudouridine from uracil.</text>
</comment>
<dbReference type="KEGG" id="bcc:BCc_253"/>
<reference evidence="8 9" key="1">
    <citation type="journal article" date="2006" name="Science">
        <title>A small microbial genome: the end of a long symbiotic relationship?</title>
        <authorList>
            <person name="Perez-Brocal V."/>
            <person name="Gil R."/>
            <person name="Ramos S."/>
            <person name="Lamelas A."/>
            <person name="Postigo M."/>
            <person name="Michelena J.M."/>
            <person name="Silva F.J."/>
            <person name="Moya A."/>
            <person name="Latorre A."/>
        </authorList>
    </citation>
    <scope>NUCLEOTIDE SEQUENCE [LARGE SCALE GENOMIC DNA]</scope>
    <source>
        <strain evidence="9">Cc</strain>
    </source>
</reference>
<evidence type="ECO:0000256" key="3">
    <source>
        <dbReference type="ARBA" id="ARBA00036882"/>
    </source>
</evidence>
<dbReference type="GO" id="GO:0003723">
    <property type="term" value="F:RNA binding"/>
    <property type="evidence" value="ECO:0007669"/>
    <property type="project" value="UniProtKB-KW"/>
</dbReference>
<keyword evidence="5" id="KW-0694">RNA-binding</keyword>
<dbReference type="CDD" id="cd02869">
    <property type="entry name" value="PseudoU_synth_RluA_like"/>
    <property type="match status" value="1"/>
</dbReference>
<dbReference type="STRING" id="372461.BCc_253"/>
<evidence type="ECO:0000256" key="4">
    <source>
        <dbReference type="PIRSR" id="PIRSR606225-1"/>
    </source>
</evidence>
<dbReference type="InterPro" id="IPR002942">
    <property type="entry name" value="S4_RNA-bd"/>
</dbReference>
<dbReference type="GO" id="GO:0160140">
    <property type="term" value="F:23S rRNA pseudouridine(1911/1915/1917) synthase activity"/>
    <property type="evidence" value="ECO:0007669"/>
    <property type="project" value="UniProtKB-EC"/>
</dbReference>
<feature type="domain" description="RNA-binding S4" evidence="7">
    <location>
        <begin position="19"/>
        <end position="83"/>
    </location>
</feature>
<sequence length="321" mass="37329">MSNLKKINFIVPKLKEKSIRLDKILVKHLNSFSRSSIKKWILSGFIKVNNITANKPKKKILFKDRISLIINKKSNFIKIKKENIFLNIIFEDSEILIINKPTNFVVHLGYGNTSGTLLNALIFHYPDNLLIPRAGIVHRLDRNTTGILVVAKTISTYYFLINLFKKRKIIKEYDVIVIGRIEVDGKIEKPIKRDIYNRTKMTVGIGGKQAITYYSVITIFKNHTYLRIQLKTGRMHQIRVHLSSIFHPVLGDKIYSKGIKSNFSNCSKKMKNFLSKFNRPALHARMLNFIHPKTNKKKNWIIYPPKDMLSLINVLYSEDMN</sequence>
<dbReference type="GO" id="GO:0016829">
    <property type="term" value="F:lyase activity"/>
    <property type="evidence" value="ECO:0007669"/>
    <property type="project" value="UniProtKB-KW"/>
</dbReference>
<dbReference type="Proteomes" id="UP000000669">
    <property type="component" value="Chromosome"/>
</dbReference>
<evidence type="ECO:0000256" key="6">
    <source>
        <dbReference type="RuleBase" id="RU362028"/>
    </source>
</evidence>
<dbReference type="GO" id="GO:0000455">
    <property type="term" value="P:enzyme-directed rRNA pseudouridine synthesis"/>
    <property type="evidence" value="ECO:0007669"/>
    <property type="project" value="TreeGrafter"/>
</dbReference>
<dbReference type="PANTHER" id="PTHR21600:SF44">
    <property type="entry name" value="RIBOSOMAL LARGE SUBUNIT PSEUDOURIDINE SYNTHASE D"/>
    <property type="match status" value="1"/>
</dbReference>
<dbReference type="CDD" id="cd00165">
    <property type="entry name" value="S4"/>
    <property type="match status" value="1"/>
</dbReference>
<dbReference type="SUPFAM" id="SSF55120">
    <property type="entry name" value="Pseudouridine synthase"/>
    <property type="match status" value="1"/>
</dbReference>
<evidence type="ECO:0000256" key="1">
    <source>
        <dbReference type="ARBA" id="ARBA00010876"/>
    </source>
</evidence>
<dbReference type="InterPro" id="IPR006224">
    <property type="entry name" value="PsdUridine_synth_RluA-like_CS"/>
</dbReference>